<dbReference type="Pfam" id="PF05553">
    <property type="entry name" value="DUF761"/>
    <property type="match status" value="1"/>
</dbReference>
<dbReference type="EMBL" id="OZ075129">
    <property type="protein sequence ID" value="CAL4965016.1"/>
    <property type="molecule type" value="Genomic_DNA"/>
</dbReference>
<organism evidence="1 2">
    <name type="scientific">Urochloa decumbens</name>
    <dbReference type="NCBI Taxonomy" id="240449"/>
    <lineage>
        <taxon>Eukaryota</taxon>
        <taxon>Viridiplantae</taxon>
        <taxon>Streptophyta</taxon>
        <taxon>Embryophyta</taxon>
        <taxon>Tracheophyta</taxon>
        <taxon>Spermatophyta</taxon>
        <taxon>Magnoliopsida</taxon>
        <taxon>Liliopsida</taxon>
        <taxon>Poales</taxon>
        <taxon>Poaceae</taxon>
        <taxon>PACMAD clade</taxon>
        <taxon>Panicoideae</taxon>
        <taxon>Panicodae</taxon>
        <taxon>Paniceae</taxon>
        <taxon>Melinidinae</taxon>
        <taxon>Urochloa</taxon>
    </lineage>
</organism>
<evidence type="ECO:0000313" key="1">
    <source>
        <dbReference type="EMBL" id="CAL4965016.1"/>
    </source>
</evidence>
<sequence length="213" mass="23755">MPRSSTTTPGSGSRPMLGKAMATILALPLTPISKAKCGLLLFKKRASSASAAARRRCYKPFRHYNYAYVGEYQFSPSRSPLLPGPPPPGVTAWRRAAAKKRRSRARMILASLFCGGDEVDVAVLDGLARPGADARGEREQLVLAPALEWGRAADDDDDDAYAYEEEEEQQQQEVVEYGDEGDEEVDGRAERFIERFYAEMRLQRQRSLVQRLL</sequence>
<dbReference type="AlphaFoldDB" id="A0ABC8ZVH1"/>
<dbReference type="InterPro" id="IPR008480">
    <property type="entry name" value="DUF761_pln"/>
</dbReference>
<reference evidence="2" key="1">
    <citation type="submission" date="2024-06" db="EMBL/GenBank/DDBJ databases">
        <authorList>
            <person name="Ryan C."/>
        </authorList>
    </citation>
    <scope>NUCLEOTIDE SEQUENCE [LARGE SCALE GENOMIC DNA]</scope>
</reference>
<dbReference type="PANTHER" id="PTHR33265:SF10">
    <property type="entry name" value="OS01G0133200 PROTEIN"/>
    <property type="match status" value="1"/>
</dbReference>
<evidence type="ECO:0000313" key="2">
    <source>
        <dbReference type="Proteomes" id="UP001497457"/>
    </source>
</evidence>
<accession>A0ABC8ZVH1</accession>
<reference evidence="1 2" key="2">
    <citation type="submission" date="2024-10" db="EMBL/GenBank/DDBJ databases">
        <authorList>
            <person name="Ryan C."/>
        </authorList>
    </citation>
    <scope>NUCLEOTIDE SEQUENCE [LARGE SCALE GENOMIC DNA]</scope>
</reference>
<protein>
    <submittedName>
        <fullName evidence="1">Uncharacterized protein</fullName>
    </submittedName>
</protein>
<dbReference type="Proteomes" id="UP001497457">
    <property type="component" value="Chromosome 19rd"/>
</dbReference>
<keyword evidence="2" id="KW-1185">Reference proteome</keyword>
<proteinExistence type="predicted"/>
<gene>
    <name evidence="1" type="ORF">URODEC1_LOCUS46995</name>
</gene>
<dbReference type="PANTHER" id="PTHR33265">
    <property type="entry name" value="AVR9/CF-9 RAPIDLY ELICITED PROTEIN-RELATED"/>
    <property type="match status" value="1"/>
</dbReference>
<name>A0ABC8ZVH1_9POAL</name>